<dbReference type="AlphaFoldDB" id="A0A226E1Y2"/>
<dbReference type="OrthoDB" id="190089at2759"/>
<accession>A0A226E1Y2</accession>
<reference evidence="2 3" key="1">
    <citation type="submission" date="2015-12" db="EMBL/GenBank/DDBJ databases">
        <title>The genome of Folsomia candida.</title>
        <authorList>
            <person name="Faddeeva A."/>
            <person name="Derks M.F."/>
            <person name="Anvar Y."/>
            <person name="Smit S."/>
            <person name="Van Straalen N."/>
            <person name="Roelofs D."/>
        </authorList>
    </citation>
    <scope>NUCLEOTIDE SEQUENCE [LARGE SCALE GENOMIC DNA]</scope>
    <source>
        <strain evidence="2 3">VU population</strain>
        <tissue evidence="2">Whole body</tissue>
    </source>
</reference>
<dbReference type="InterPro" id="IPR011009">
    <property type="entry name" value="Kinase-like_dom_sf"/>
</dbReference>
<dbReference type="OMA" id="HRATFNL"/>
<keyword evidence="3" id="KW-1185">Reference proteome</keyword>
<comment type="caution">
    <text evidence="2">The sequence shown here is derived from an EMBL/GenBank/DDBJ whole genome shotgun (WGS) entry which is preliminary data.</text>
</comment>
<organism evidence="2 3">
    <name type="scientific">Folsomia candida</name>
    <name type="common">Springtail</name>
    <dbReference type="NCBI Taxonomy" id="158441"/>
    <lineage>
        <taxon>Eukaryota</taxon>
        <taxon>Metazoa</taxon>
        <taxon>Ecdysozoa</taxon>
        <taxon>Arthropoda</taxon>
        <taxon>Hexapoda</taxon>
        <taxon>Collembola</taxon>
        <taxon>Entomobryomorpha</taxon>
        <taxon>Isotomoidea</taxon>
        <taxon>Isotomidae</taxon>
        <taxon>Proisotominae</taxon>
        <taxon>Folsomia</taxon>
    </lineage>
</organism>
<dbReference type="EMBL" id="LNIX01000008">
    <property type="protein sequence ID" value="OXA50931.1"/>
    <property type="molecule type" value="Genomic_DNA"/>
</dbReference>
<name>A0A226E1Y2_FOLCA</name>
<feature type="domain" description="CHK kinase-like" evidence="1">
    <location>
        <begin position="130"/>
        <end position="336"/>
    </location>
</feature>
<sequence>MTTPLAEDVPLELQEKLASILSDHGIKDEIDTITMVHPPELRGEHSATATVYVTINFKDVTKKAKNLFVKKFTNSELYTKASRDMKIMDKESEFFNKFLPACREFCAKFEGCKDLLHFFPACLYGDENMVVLENHVLNDEFVMLPKEELQDLETAKHVLGNLAQFHAVTHCMVDEYGGRATFPSEWELICHEALISETNVAVHGMFDNAINTCLTILKGVSLPDAEETTTKLAAMIGQTFTGVLKCLAVSPEDKVVLVNHGDCWNNNMLFKVDTDSDGKKLIKEHMFVDLQLTRFTSPSVDLTYFLHTSVKPEVRRKHLKDLLAHYHKIFSDTLIHLNKKCPTTFEELFSDYKNRAYYGYLTNLNFLAFLVAYNELDFESMTGTTSEEMVEGFNRIMNAWIVKNPVKSTKMAQGMIDLVKEYENLMSAS</sequence>
<evidence type="ECO:0000313" key="3">
    <source>
        <dbReference type="Proteomes" id="UP000198287"/>
    </source>
</evidence>
<gene>
    <name evidence="2" type="ORF">Fcan01_14532</name>
</gene>
<dbReference type="InterPro" id="IPR004119">
    <property type="entry name" value="EcKL"/>
</dbReference>
<dbReference type="Pfam" id="PF02958">
    <property type="entry name" value="EcKL"/>
    <property type="match status" value="1"/>
</dbReference>
<dbReference type="PANTHER" id="PTHR11012:SF56">
    <property type="entry name" value="CHK KINASE-LIKE DOMAIN-CONTAINING PROTEIN-RELATED"/>
    <property type="match status" value="1"/>
</dbReference>
<proteinExistence type="predicted"/>
<protein>
    <recommendedName>
        <fullName evidence="1">CHK kinase-like domain-containing protein</fullName>
    </recommendedName>
</protein>
<dbReference type="SUPFAM" id="SSF56112">
    <property type="entry name" value="Protein kinase-like (PK-like)"/>
    <property type="match status" value="1"/>
</dbReference>
<evidence type="ECO:0000259" key="1">
    <source>
        <dbReference type="SMART" id="SM00587"/>
    </source>
</evidence>
<evidence type="ECO:0000313" key="2">
    <source>
        <dbReference type="EMBL" id="OXA50931.1"/>
    </source>
</evidence>
<dbReference type="InterPro" id="IPR015897">
    <property type="entry name" value="CHK_kinase-like"/>
</dbReference>
<dbReference type="PANTHER" id="PTHR11012">
    <property type="entry name" value="PROTEIN KINASE-LIKE DOMAIN-CONTAINING"/>
    <property type="match status" value="1"/>
</dbReference>
<dbReference type="SMART" id="SM00587">
    <property type="entry name" value="CHK"/>
    <property type="match status" value="1"/>
</dbReference>
<dbReference type="Gene3D" id="3.90.1200.10">
    <property type="match status" value="1"/>
</dbReference>
<dbReference type="Proteomes" id="UP000198287">
    <property type="component" value="Unassembled WGS sequence"/>
</dbReference>